<feature type="compositionally biased region" description="Low complexity" evidence="1">
    <location>
        <begin position="470"/>
        <end position="480"/>
    </location>
</feature>
<name>A0AAD3DSR1_9CHLO</name>
<protein>
    <submittedName>
        <fullName evidence="2">Uncharacterized protein</fullName>
    </submittedName>
</protein>
<feature type="region of interest" description="Disordered" evidence="1">
    <location>
        <begin position="512"/>
        <end position="541"/>
    </location>
</feature>
<accession>A0AAD3DSR1</accession>
<dbReference type="EMBL" id="BMAR01000009">
    <property type="protein sequence ID" value="GFR45211.1"/>
    <property type="molecule type" value="Genomic_DNA"/>
</dbReference>
<dbReference type="AlphaFoldDB" id="A0AAD3DSR1"/>
<evidence type="ECO:0000256" key="1">
    <source>
        <dbReference type="SAM" id="MobiDB-lite"/>
    </source>
</evidence>
<keyword evidence="3" id="KW-1185">Reference proteome</keyword>
<reference evidence="2 3" key="1">
    <citation type="journal article" date="2021" name="Sci. Rep.">
        <title>Genome sequencing of the multicellular alga Astrephomene provides insights into convergent evolution of germ-soma differentiation.</title>
        <authorList>
            <person name="Yamashita S."/>
            <person name="Yamamoto K."/>
            <person name="Matsuzaki R."/>
            <person name="Suzuki S."/>
            <person name="Yamaguchi H."/>
            <person name="Hirooka S."/>
            <person name="Minakuchi Y."/>
            <person name="Miyagishima S."/>
            <person name="Kawachi M."/>
            <person name="Toyoda A."/>
            <person name="Nozaki H."/>
        </authorList>
    </citation>
    <scope>NUCLEOTIDE SEQUENCE [LARGE SCALE GENOMIC DNA]</scope>
    <source>
        <strain evidence="2 3">NIES-4017</strain>
    </source>
</reference>
<evidence type="ECO:0000313" key="2">
    <source>
        <dbReference type="EMBL" id="GFR45211.1"/>
    </source>
</evidence>
<proteinExistence type="predicted"/>
<dbReference type="Proteomes" id="UP001054857">
    <property type="component" value="Unassembled WGS sequence"/>
</dbReference>
<comment type="caution">
    <text evidence="2">The sequence shown here is derived from an EMBL/GenBank/DDBJ whole genome shotgun (WGS) entry which is preliminary data.</text>
</comment>
<sequence length="642" mass="67827">MPNSVARTSARRGPSAFLSAGRCSNAKRPKRAVLFTRNVIANGSHSDPVGTADAAAGRPIAPQPSVTQASATSMARALPDVAVLFCNLRNHATSLAQRLALAASSAAAAVSSSNGLPQHPAPMMGLGLAGRPMGAAATLAGLLSSGTGPTTLQQLLRQHQQWETAAAQHSHHHQQQQALEEEAQWDDEHLWSGPHAACVPWDCGEPLSQSFSASHYSLPTAADDAHDHSSSSTPMTSAASSSSAVWILPIAAFPPHWRLPDVPDPSSLPSTLHTQLAGLGPLWHSVTSVQHRTAMAAIWYAGRTLHAAERYIRTLPSPHEMPGVMSWAATSAAVQAEESVVLAMAHLAAAAASAATASVPAKATSAAASAIAVRHLTLVRQARRRLLAAAAPLLGELHDLRQGCSTHVLLRFVLFSALQPELRRDLIVRLDVLAHRAVQLALLQEQYERLVRLSAAGGQQQHHHQMWLKQRQQPQRQPTQHPAVSSGVHDAFGRLTGGAAASASAAALTSSGAAGASSSSSSSSSSAAAAPGSSPPSDSAAPALSARWYRRVFAPEMLACRRQLLCGWEQQRRQQHLMREVRALRSGAADGGRSGEAAEAVVAAAQSDPPGRFDLRDLYRLIRVIEVAIEDLEREEEEGWVA</sequence>
<gene>
    <name evidence="2" type="ORF">Agub_g6606</name>
</gene>
<feature type="region of interest" description="Disordered" evidence="1">
    <location>
        <begin position="462"/>
        <end position="489"/>
    </location>
</feature>
<evidence type="ECO:0000313" key="3">
    <source>
        <dbReference type="Proteomes" id="UP001054857"/>
    </source>
</evidence>
<organism evidence="2 3">
    <name type="scientific">Astrephomene gubernaculifera</name>
    <dbReference type="NCBI Taxonomy" id="47775"/>
    <lineage>
        <taxon>Eukaryota</taxon>
        <taxon>Viridiplantae</taxon>
        <taxon>Chlorophyta</taxon>
        <taxon>core chlorophytes</taxon>
        <taxon>Chlorophyceae</taxon>
        <taxon>CS clade</taxon>
        <taxon>Chlamydomonadales</taxon>
        <taxon>Astrephomenaceae</taxon>
        <taxon>Astrephomene</taxon>
    </lineage>
</organism>
<feature type="region of interest" description="Disordered" evidence="1">
    <location>
        <begin position="45"/>
        <end position="64"/>
    </location>
</feature>